<evidence type="ECO:0000259" key="3">
    <source>
        <dbReference type="Pfam" id="PF05368"/>
    </source>
</evidence>
<dbReference type="Proteomes" id="UP000092583">
    <property type="component" value="Unassembled WGS sequence"/>
</dbReference>
<dbReference type="InterPro" id="IPR036291">
    <property type="entry name" value="NAD(P)-bd_dom_sf"/>
</dbReference>
<dbReference type="Gene3D" id="3.90.25.10">
    <property type="entry name" value="UDP-galactose 4-epimerase, domain 1"/>
    <property type="match status" value="1"/>
</dbReference>
<feature type="domain" description="NmrA-like" evidence="3">
    <location>
        <begin position="7"/>
        <end position="273"/>
    </location>
</feature>
<comment type="similarity">
    <text evidence="1">Belongs to the NmrA-type oxidoreductase family.</text>
</comment>
<dbReference type="Pfam" id="PF05368">
    <property type="entry name" value="NmrA"/>
    <property type="match status" value="1"/>
</dbReference>
<reference evidence="5" key="2">
    <citation type="submission" date="2013-12" db="EMBL/GenBank/DDBJ databases">
        <title>Evolution of pathogenesis and genome organization in the Tremellales.</title>
        <authorList>
            <person name="Cuomo C."/>
            <person name="Litvintseva A."/>
            <person name="Heitman J."/>
            <person name="Chen Y."/>
            <person name="Sun S."/>
            <person name="Springer D."/>
            <person name="Dromer F."/>
            <person name="Young S."/>
            <person name="Zeng Q."/>
            <person name="Chapman S."/>
            <person name="Gujja S."/>
            <person name="Saif S."/>
            <person name="Birren B."/>
        </authorList>
    </citation>
    <scope>NUCLEOTIDE SEQUENCE [LARGE SCALE GENOMIC DNA]</scope>
    <source>
        <strain evidence="5">CBS 10435</strain>
    </source>
</reference>
<evidence type="ECO:0000313" key="5">
    <source>
        <dbReference type="Proteomes" id="UP000092583"/>
    </source>
</evidence>
<proteinExistence type="inferred from homology"/>
<evidence type="ECO:0000313" key="4">
    <source>
        <dbReference type="EMBL" id="OCF61172.1"/>
    </source>
</evidence>
<name>A0A1B9J087_9TREE</name>
<dbReference type="OrthoDB" id="9997102at2759"/>
<dbReference type="PANTHER" id="PTHR42748">
    <property type="entry name" value="NITROGEN METABOLITE REPRESSION PROTEIN NMRA FAMILY MEMBER"/>
    <property type="match status" value="1"/>
</dbReference>
<dbReference type="STRING" id="1331196.A0A1B9J087"/>
<dbReference type="PANTHER" id="PTHR42748:SF7">
    <property type="entry name" value="NMRA LIKE REDOX SENSOR 1-RELATED"/>
    <property type="match status" value="1"/>
</dbReference>
<dbReference type="SUPFAM" id="SSF51735">
    <property type="entry name" value="NAD(P)-binding Rossmann-fold domains"/>
    <property type="match status" value="1"/>
</dbReference>
<dbReference type="InterPro" id="IPR008030">
    <property type="entry name" value="NmrA-like"/>
</dbReference>
<dbReference type="GO" id="GO:0005634">
    <property type="term" value="C:nucleus"/>
    <property type="evidence" value="ECO:0007669"/>
    <property type="project" value="TreeGrafter"/>
</dbReference>
<dbReference type="InterPro" id="IPR051164">
    <property type="entry name" value="NmrA-like_oxidored"/>
</dbReference>
<keyword evidence="2" id="KW-0521">NADP</keyword>
<organism evidence="4 5">
    <name type="scientific">Kwoniella mangroviensis CBS 10435</name>
    <dbReference type="NCBI Taxonomy" id="1331196"/>
    <lineage>
        <taxon>Eukaryota</taxon>
        <taxon>Fungi</taxon>
        <taxon>Dikarya</taxon>
        <taxon>Basidiomycota</taxon>
        <taxon>Agaricomycotina</taxon>
        <taxon>Tremellomycetes</taxon>
        <taxon>Tremellales</taxon>
        <taxon>Cryptococcaceae</taxon>
        <taxon>Kwoniella</taxon>
    </lineage>
</organism>
<dbReference type="AlphaFoldDB" id="A0A1B9J087"/>
<evidence type="ECO:0000256" key="2">
    <source>
        <dbReference type="ARBA" id="ARBA00022857"/>
    </source>
</evidence>
<keyword evidence="5" id="KW-1185">Reference proteome</keyword>
<accession>A0A1B9J087</accession>
<evidence type="ECO:0000256" key="1">
    <source>
        <dbReference type="ARBA" id="ARBA00006328"/>
    </source>
</evidence>
<sequence length="302" mass="33831">MSSQTVKNVVVFGATGQQGTAFIEALSSHNGQYKIYALSRNLSSSSSVKLSKLPGVEVVQVNKDYMDKPELAFTATGLKENEVYGVFNVQGYVSEKVELAQGKSIIVASKRWNVKHFIYSSVNFGGLDDTKAPGLEVKRDIEHYLISSGVPYTILRPTQFMDNLLPTSPFMFKISRTILLRQTFYNYPERKHQLISSRDIGRAGSEAIVNPDKWLNGIIELAGDELTVKEIEDVYTEVLGKAPELTYWPLAAFVKWVSPLGAMARFFDDHGCKVNIAQLKEVLPQVGFENLRSYLQRYKASQ</sequence>
<dbReference type="EMBL" id="KI669459">
    <property type="protein sequence ID" value="OCF61172.1"/>
    <property type="molecule type" value="Genomic_DNA"/>
</dbReference>
<gene>
    <name evidence="4" type="ORF">L486_00817</name>
</gene>
<dbReference type="Gene3D" id="3.40.50.720">
    <property type="entry name" value="NAD(P)-binding Rossmann-like Domain"/>
    <property type="match status" value="1"/>
</dbReference>
<protein>
    <recommendedName>
        <fullName evidence="3">NmrA-like domain-containing protein</fullName>
    </recommendedName>
</protein>
<reference evidence="4 5" key="1">
    <citation type="submission" date="2013-07" db="EMBL/GenBank/DDBJ databases">
        <title>The Genome Sequence of Kwoniella mangroviensis CBS10435.</title>
        <authorList>
            <consortium name="The Broad Institute Genome Sequencing Platform"/>
            <person name="Cuomo C."/>
            <person name="Litvintseva A."/>
            <person name="Chen Y."/>
            <person name="Heitman J."/>
            <person name="Sun S."/>
            <person name="Springer D."/>
            <person name="Dromer F."/>
            <person name="Young S.K."/>
            <person name="Zeng Q."/>
            <person name="Gargeya S."/>
            <person name="Fitzgerald M."/>
            <person name="Abouelleil A."/>
            <person name="Alvarado L."/>
            <person name="Berlin A.M."/>
            <person name="Chapman S.B."/>
            <person name="Dewar J."/>
            <person name="Goldberg J."/>
            <person name="Griggs A."/>
            <person name="Gujja S."/>
            <person name="Hansen M."/>
            <person name="Howarth C."/>
            <person name="Imamovic A."/>
            <person name="Larimer J."/>
            <person name="McCowan C."/>
            <person name="Murphy C."/>
            <person name="Pearson M."/>
            <person name="Priest M."/>
            <person name="Roberts A."/>
            <person name="Saif S."/>
            <person name="Shea T."/>
            <person name="Sykes S."/>
            <person name="Wortman J."/>
            <person name="Nusbaum C."/>
            <person name="Birren B."/>
        </authorList>
    </citation>
    <scope>NUCLEOTIDE SEQUENCE [LARGE SCALE GENOMIC DNA]</scope>
    <source>
        <strain evidence="4 5">CBS 10435</strain>
    </source>
</reference>